<accession>A0A9D4C9A0</accession>
<sequence>MVTADVCVRKRTCICIVNAGFETLRRQYEIELVVYLSVWSMPDLCSGRFVWVQRVGKIDLLASGEFK</sequence>
<name>A0A9D4C9A0_DREPO</name>
<protein>
    <submittedName>
        <fullName evidence="1">Uncharacterized protein</fullName>
    </submittedName>
</protein>
<reference evidence="1" key="1">
    <citation type="journal article" date="2019" name="bioRxiv">
        <title>The Genome of the Zebra Mussel, Dreissena polymorpha: A Resource for Invasive Species Research.</title>
        <authorList>
            <person name="McCartney M.A."/>
            <person name="Auch B."/>
            <person name="Kono T."/>
            <person name="Mallez S."/>
            <person name="Zhang Y."/>
            <person name="Obille A."/>
            <person name="Becker A."/>
            <person name="Abrahante J.E."/>
            <person name="Garbe J."/>
            <person name="Badalamenti J.P."/>
            <person name="Herman A."/>
            <person name="Mangelson H."/>
            <person name="Liachko I."/>
            <person name="Sullivan S."/>
            <person name="Sone E.D."/>
            <person name="Koren S."/>
            <person name="Silverstein K.A.T."/>
            <person name="Beckman K.B."/>
            <person name="Gohl D.M."/>
        </authorList>
    </citation>
    <scope>NUCLEOTIDE SEQUENCE</scope>
    <source>
        <strain evidence="1">Duluth1</strain>
        <tissue evidence="1">Whole animal</tissue>
    </source>
</reference>
<reference evidence="1" key="2">
    <citation type="submission" date="2020-11" db="EMBL/GenBank/DDBJ databases">
        <authorList>
            <person name="McCartney M.A."/>
            <person name="Auch B."/>
            <person name="Kono T."/>
            <person name="Mallez S."/>
            <person name="Becker A."/>
            <person name="Gohl D.M."/>
            <person name="Silverstein K.A.T."/>
            <person name="Koren S."/>
            <person name="Bechman K.B."/>
            <person name="Herman A."/>
            <person name="Abrahante J.E."/>
            <person name="Garbe J."/>
        </authorList>
    </citation>
    <scope>NUCLEOTIDE SEQUENCE</scope>
    <source>
        <strain evidence="1">Duluth1</strain>
        <tissue evidence="1">Whole animal</tissue>
    </source>
</reference>
<dbReference type="Proteomes" id="UP000828390">
    <property type="component" value="Unassembled WGS sequence"/>
</dbReference>
<gene>
    <name evidence="1" type="ORF">DPMN_062319</name>
</gene>
<evidence type="ECO:0000313" key="1">
    <source>
        <dbReference type="EMBL" id="KAH3719482.1"/>
    </source>
</evidence>
<dbReference type="EMBL" id="JAIWYP010000013">
    <property type="protein sequence ID" value="KAH3719482.1"/>
    <property type="molecule type" value="Genomic_DNA"/>
</dbReference>
<evidence type="ECO:0000313" key="2">
    <source>
        <dbReference type="Proteomes" id="UP000828390"/>
    </source>
</evidence>
<dbReference type="AlphaFoldDB" id="A0A9D4C9A0"/>
<proteinExistence type="predicted"/>
<keyword evidence="2" id="KW-1185">Reference proteome</keyword>
<organism evidence="1 2">
    <name type="scientific">Dreissena polymorpha</name>
    <name type="common">Zebra mussel</name>
    <name type="synonym">Mytilus polymorpha</name>
    <dbReference type="NCBI Taxonomy" id="45954"/>
    <lineage>
        <taxon>Eukaryota</taxon>
        <taxon>Metazoa</taxon>
        <taxon>Spiralia</taxon>
        <taxon>Lophotrochozoa</taxon>
        <taxon>Mollusca</taxon>
        <taxon>Bivalvia</taxon>
        <taxon>Autobranchia</taxon>
        <taxon>Heteroconchia</taxon>
        <taxon>Euheterodonta</taxon>
        <taxon>Imparidentia</taxon>
        <taxon>Neoheterodontei</taxon>
        <taxon>Myida</taxon>
        <taxon>Dreissenoidea</taxon>
        <taxon>Dreissenidae</taxon>
        <taxon>Dreissena</taxon>
    </lineage>
</organism>
<comment type="caution">
    <text evidence="1">The sequence shown here is derived from an EMBL/GenBank/DDBJ whole genome shotgun (WGS) entry which is preliminary data.</text>
</comment>